<dbReference type="SUPFAM" id="SSF52283">
    <property type="entry name" value="Formate/glycerate dehydrogenase catalytic domain-like"/>
    <property type="match status" value="1"/>
</dbReference>
<dbReference type="InterPro" id="IPR006140">
    <property type="entry name" value="D-isomer_DH_NAD-bd"/>
</dbReference>
<evidence type="ECO:0000259" key="5">
    <source>
        <dbReference type="Pfam" id="PF00389"/>
    </source>
</evidence>
<dbReference type="InterPro" id="IPR029753">
    <property type="entry name" value="D-isomer_DH_CS"/>
</dbReference>
<evidence type="ECO:0000259" key="6">
    <source>
        <dbReference type="Pfam" id="PF02826"/>
    </source>
</evidence>
<dbReference type="RefSeq" id="WP_244708214.1">
    <property type="nucleotide sequence ID" value="NZ_CP095073.1"/>
</dbReference>
<evidence type="ECO:0000256" key="1">
    <source>
        <dbReference type="ARBA" id="ARBA00005854"/>
    </source>
</evidence>
<feature type="domain" description="D-isomer specific 2-hydroxyacid dehydrogenase NAD-binding" evidence="6">
    <location>
        <begin position="110"/>
        <end position="286"/>
    </location>
</feature>
<dbReference type="PANTHER" id="PTHR42789:SF1">
    <property type="entry name" value="D-ISOMER SPECIFIC 2-HYDROXYACID DEHYDROGENASE FAMILY PROTEIN (AFU_ORTHOLOGUE AFUA_6G10090)"/>
    <property type="match status" value="1"/>
</dbReference>
<dbReference type="Gene3D" id="3.40.50.720">
    <property type="entry name" value="NAD(P)-binding Rossmann-like Domain"/>
    <property type="match status" value="2"/>
</dbReference>
<dbReference type="InterPro" id="IPR036291">
    <property type="entry name" value="NAD(P)-bd_dom_sf"/>
</dbReference>
<evidence type="ECO:0000256" key="4">
    <source>
        <dbReference type="RuleBase" id="RU003719"/>
    </source>
</evidence>
<evidence type="ECO:0000256" key="2">
    <source>
        <dbReference type="ARBA" id="ARBA00023002"/>
    </source>
</evidence>
<dbReference type="InterPro" id="IPR006139">
    <property type="entry name" value="D-isomer_2_OHA_DH_cat_dom"/>
</dbReference>
<dbReference type="CDD" id="cd05299">
    <property type="entry name" value="CtBP_dh"/>
    <property type="match status" value="1"/>
</dbReference>
<dbReference type="Proteomes" id="UP000831787">
    <property type="component" value="Chromosome"/>
</dbReference>
<dbReference type="PROSITE" id="PS00671">
    <property type="entry name" value="D_2_HYDROXYACID_DH_3"/>
    <property type="match status" value="1"/>
</dbReference>
<proteinExistence type="inferred from homology"/>
<keyword evidence="3" id="KW-0520">NAD</keyword>
<dbReference type="SUPFAM" id="SSF51735">
    <property type="entry name" value="NAD(P)-binding Rossmann-fold domains"/>
    <property type="match status" value="1"/>
</dbReference>
<keyword evidence="2 4" id="KW-0560">Oxidoreductase</keyword>
<dbReference type="Pfam" id="PF00389">
    <property type="entry name" value="2-Hacid_dh"/>
    <property type="match status" value="1"/>
</dbReference>
<feature type="domain" description="D-isomer specific 2-hydroxyacid dehydrogenase catalytic" evidence="5">
    <location>
        <begin position="16"/>
        <end position="318"/>
    </location>
</feature>
<gene>
    <name evidence="7" type="ORF">MUN89_12875</name>
</gene>
<organism evidence="7 8">
    <name type="scientific">Halobacillus salinarum</name>
    <dbReference type="NCBI Taxonomy" id="2932257"/>
    <lineage>
        <taxon>Bacteria</taxon>
        <taxon>Bacillati</taxon>
        <taxon>Bacillota</taxon>
        <taxon>Bacilli</taxon>
        <taxon>Bacillales</taxon>
        <taxon>Bacillaceae</taxon>
        <taxon>Halobacillus</taxon>
    </lineage>
</organism>
<dbReference type="InterPro" id="IPR043322">
    <property type="entry name" value="CtBP"/>
</dbReference>
<evidence type="ECO:0000313" key="8">
    <source>
        <dbReference type="Proteomes" id="UP000831787"/>
    </source>
</evidence>
<keyword evidence="8" id="KW-1185">Reference proteome</keyword>
<evidence type="ECO:0000313" key="7">
    <source>
        <dbReference type="EMBL" id="UOQ42854.1"/>
    </source>
</evidence>
<protein>
    <submittedName>
        <fullName evidence="7">C-terminal binding protein</fullName>
    </submittedName>
</protein>
<evidence type="ECO:0000256" key="3">
    <source>
        <dbReference type="ARBA" id="ARBA00023027"/>
    </source>
</evidence>
<dbReference type="PANTHER" id="PTHR42789">
    <property type="entry name" value="D-ISOMER SPECIFIC 2-HYDROXYACID DEHYDROGENASE FAMILY PROTEIN (AFU_ORTHOLOGUE AFUA_6G10090)"/>
    <property type="match status" value="1"/>
</dbReference>
<comment type="similarity">
    <text evidence="1 4">Belongs to the D-isomer specific 2-hydroxyacid dehydrogenase family.</text>
</comment>
<sequence>MATFKVLVTDYTYPTLEPERKVLETADAELVTAQCRTEDDVIEAAKGVDAIINQYAPLSRNVIESLDHCKVISRYGVGFDTVDVQTATEKGIMVCNVTDYCLDEVSNHAFALLMACARKVVLLNQSVKSGAWDPQIAKPITRLSNQTLGLVGFGNIPQSLAVKAKVFGLKVAAYDPFVSSEIAESQGVELMELNQLCRSSDYLSVHPPLNEHTKGMISTDQFQNMKENAFIINTSRGPVIDEAALITALKNKEIAGAALDVLETEPVEKHNPLLEMPNVIVNPHTAYYSEESELELKQKTAQNAADVLRGQLPRYIVNKEVIAT</sequence>
<dbReference type="Pfam" id="PF02826">
    <property type="entry name" value="2-Hacid_dh_C"/>
    <property type="match status" value="1"/>
</dbReference>
<name>A0ABY4EGV1_9BACI</name>
<accession>A0ABY4EGV1</accession>
<dbReference type="InterPro" id="IPR050857">
    <property type="entry name" value="D-2-hydroxyacid_DH"/>
</dbReference>
<dbReference type="EMBL" id="CP095073">
    <property type="protein sequence ID" value="UOQ42854.1"/>
    <property type="molecule type" value="Genomic_DNA"/>
</dbReference>
<reference evidence="7 8" key="1">
    <citation type="submission" date="2022-04" db="EMBL/GenBank/DDBJ databases">
        <title>Halobacillus sp. isolated from saltern.</title>
        <authorList>
            <person name="Won M."/>
            <person name="Lee C.-M."/>
            <person name="Woen H.-Y."/>
            <person name="Kwon S.-W."/>
        </authorList>
    </citation>
    <scope>NUCLEOTIDE SEQUENCE [LARGE SCALE GENOMIC DNA]</scope>
    <source>
        <strain evidence="7 8">SSBR10-3</strain>
    </source>
</reference>